<proteinExistence type="predicted"/>
<accession>A0A4D6E0Y1</accession>
<sequence length="176" mass="20775">MGSKEGKGTRARKRSRRLRYFYLNGDLHRVLSINRAQDLVVTWVFKEGKRRAYVWSDARKRLEKAFTMKQVGQMVNRHRVNIEKYILEGKIRAPERIYTLDGNKTPGKYMFSEKDVFELHDYLLTVHIGRPRKDGKITPGRMPSRAELRAMMQHDTTVYIKAADGTFTPVWKEIDW</sequence>
<dbReference type="EMBL" id="MK620896">
    <property type="protein sequence ID" value="QBZ72333.1"/>
    <property type="molecule type" value="Genomic_DNA"/>
</dbReference>
<evidence type="ECO:0000313" key="1">
    <source>
        <dbReference type="EMBL" id="QBZ72333.1"/>
    </source>
</evidence>
<organism evidence="1 2">
    <name type="scientific">Streptomyces phage Circinus</name>
    <dbReference type="NCBI Taxonomy" id="2562189"/>
    <lineage>
        <taxon>Viruses</taxon>
        <taxon>Duplodnaviria</taxon>
        <taxon>Heunggongvirae</taxon>
        <taxon>Uroviricota</taxon>
        <taxon>Caudoviricetes</taxon>
        <taxon>Stanwilliamsviridae</taxon>
        <taxon>Loccivirinae</taxon>
        <taxon>Wilnyevirus</taxon>
        <taxon>Wilnyevirus billnye</taxon>
    </lineage>
</organism>
<gene>
    <name evidence="1" type="primary">49</name>
    <name evidence="1" type="ORF">SEA_CIRCINUS_49</name>
</gene>
<dbReference type="Proteomes" id="UP000297201">
    <property type="component" value="Segment"/>
</dbReference>
<protein>
    <submittedName>
        <fullName evidence="1">Helix-turn-helix DNA binding domain protein</fullName>
    </submittedName>
</protein>
<name>A0A4D6E0Y1_9CAUD</name>
<evidence type="ECO:0000313" key="2">
    <source>
        <dbReference type="Proteomes" id="UP000297201"/>
    </source>
</evidence>
<reference evidence="1 2" key="1">
    <citation type="submission" date="2019-03" db="EMBL/GenBank/DDBJ databases">
        <authorList>
            <person name="Kwan A."/>
            <person name="Miller C."/>
            <person name="Herrmann A."/>
            <person name="Tang B.L."/>
            <person name="Shaffer C.D."/>
            <person name="Weston-Hafer K.A."/>
            <person name="Russell D.A."/>
            <person name="Pope W.H."/>
            <person name="Jacobs-Sera D."/>
            <person name="Hendrix R.W."/>
            <person name="Hatfull G.F."/>
        </authorList>
    </citation>
    <scope>NUCLEOTIDE SEQUENCE [LARGE SCALE GENOMIC DNA]</scope>
</reference>